<feature type="region of interest" description="Disordered" evidence="1">
    <location>
        <begin position="174"/>
        <end position="195"/>
    </location>
</feature>
<proteinExistence type="predicted"/>
<keyword evidence="3" id="KW-1185">Reference proteome</keyword>
<sequence>MPSASSRRSLRPFASPCHHRLRSSASAATPSTETARSSTTRCIMLSHMALCPRLTSRFASSRRSAGIEGELDEPGPSCRLQSSMRVFPGRSTLRHFRLVVVVFAARLDGVRGTQHGQRRKRHAGSDSTGIRSVDDGLAMTLIAAAFAVMLRSQSSLTHRVVCRLRLATGSKADRLSGRSFSLPSTRSASHRRSRRISAAETSLMRGMEARFSCFGAGLALLSSRRSPTKQRSELSMHRHSFFASGVPPSSARRIDLSTSRTASSLSTSLRRRRQGRLLRSGQMSDFYLCVSYVAGHRCRFRYRDGRLRCPAMSET</sequence>
<protein>
    <submittedName>
        <fullName evidence="2">Uncharacterized protein</fullName>
    </submittedName>
</protein>
<dbReference type="EMBL" id="KZ819294">
    <property type="protein sequence ID" value="PWN97671.1"/>
    <property type="molecule type" value="Genomic_DNA"/>
</dbReference>
<feature type="region of interest" description="Disordered" evidence="1">
    <location>
        <begin position="1"/>
        <end position="37"/>
    </location>
</feature>
<evidence type="ECO:0000313" key="3">
    <source>
        <dbReference type="Proteomes" id="UP000245946"/>
    </source>
</evidence>
<organism evidence="2 3">
    <name type="scientific">Tilletiopsis washingtonensis</name>
    <dbReference type="NCBI Taxonomy" id="58919"/>
    <lineage>
        <taxon>Eukaryota</taxon>
        <taxon>Fungi</taxon>
        <taxon>Dikarya</taxon>
        <taxon>Basidiomycota</taxon>
        <taxon>Ustilaginomycotina</taxon>
        <taxon>Exobasidiomycetes</taxon>
        <taxon>Entylomatales</taxon>
        <taxon>Entylomatales incertae sedis</taxon>
        <taxon>Tilletiopsis</taxon>
    </lineage>
</organism>
<accession>A0A316Z7X3</accession>
<dbReference type="AlphaFoldDB" id="A0A316Z7X3"/>
<gene>
    <name evidence="2" type="ORF">FA09DRAFT_43101</name>
</gene>
<feature type="compositionally biased region" description="Low complexity" evidence="1">
    <location>
        <begin position="23"/>
        <end position="37"/>
    </location>
</feature>
<reference evidence="2 3" key="1">
    <citation type="journal article" date="2018" name="Mol. Biol. Evol.">
        <title>Broad Genomic Sampling Reveals a Smut Pathogenic Ancestry of the Fungal Clade Ustilaginomycotina.</title>
        <authorList>
            <person name="Kijpornyongpan T."/>
            <person name="Mondo S.J."/>
            <person name="Barry K."/>
            <person name="Sandor L."/>
            <person name="Lee J."/>
            <person name="Lipzen A."/>
            <person name="Pangilinan J."/>
            <person name="LaButti K."/>
            <person name="Hainaut M."/>
            <person name="Henrissat B."/>
            <person name="Grigoriev I.V."/>
            <person name="Spatafora J.W."/>
            <person name="Aime M.C."/>
        </authorList>
    </citation>
    <scope>NUCLEOTIDE SEQUENCE [LARGE SCALE GENOMIC DNA]</scope>
    <source>
        <strain evidence="2 3">MCA 4186</strain>
    </source>
</reference>
<dbReference type="GeneID" id="37273202"/>
<evidence type="ECO:0000313" key="2">
    <source>
        <dbReference type="EMBL" id="PWN97671.1"/>
    </source>
</evidence>
<evidence type="ECO:0000256" key="1">
    <source>
        <dbReference type="SAM" id="MobiDB-lite"/>
    </source>
</evidence>
<dbReference type="RefSeq" id="XP_025597950.1">
    <property type="nucleotide sequence ID" value="XM_025745658.1"/>
</dbReference>
<name>A0A316Z7X3_9BASI</name>
<dbReference type="Proteomes" id="UP000245946">
    <property type="component" value="Unassembled WGS sequence"/>
</dbReference>